<feature type="domain" description="SUN" evidence="7">
    <location>
        <begin position="339"/>
        <end position="509"/>
    </location>
</feature>
<feature type="transmembrane region" description="Helical" evidence="6">
    <location>
        <begin position="58"/>
        <end position="76"/>
    </location>
</feature>
<dbReference type="GO" id="GO:0016020">
    <property type="term" value="C:membrane"/>
    <property type="evidence" value="ECO:0007669"/>
    <property type="project" value="UniProtKB-SubCell"/>
</dbReference>
<reference evidence="8" key="1">
    <citation type="submission" date="2022-10" db="EMBL/GenBank/DDBJ databases">
        <title>Novel sulphate-reducing endosymbionts in the free-living metamonad Anaeramoeba.</title>
        <authorList>
            <person name="Jerlstrom-Hultqvist J."/>
            <person name="Cepicka I."/>
            <person name="Gallot-Lavallee L."/>
            <person name="Salas-Leiva D."/>
            <person name="Curtis B.A."/>
            <person name="Zahonova K."/>
            <person name="Pipaliya S."/>
            <person name="Dacks J."/>
            <person name="Roger A.J."/>
        </authorList>
    </citation>
    <scope>NUCLEOTIDE SEQUENCE</scope>
    <source>
        <strain evidence="8">BMAN</strain>
    </source>
</reference>
<dbReference type="Gene3D" id="2.60.120.260">
    <property type="entry name" value="Galactose-binding domain-like"/>
    <property type="match status" value="1"/>
</dbReference>
<dbReference type="PROSITE" id="PS51469">
    <property type="entry name" value="SUN"/>
    <property type="match status" value="1"/>
</dbReference>
<feature type="coiled-coil region" evidence="5">
    <location>
        <begin position="175"/>
        <end position="231"/>
    </location>
</feature>
<evidence type="ECO:0000313" key="9">
    <source>
        <dbReference type="Proteomes" id="UP001149090"/>
    </source>
</evidence>
<evidence type="ECO:0000256" key="6">
    <source>
        <dbReference type="SAM" id="Phobius"/>
    </source>
</evidence>
<evidence type="ECO:0000256" key="1">
    <source>
        <dbReference type="ARBA" id="ARBA00004370"/>
    </source>
</evidence>
<keyword evidence="9" id="KW-1185">Reference proteome</keyword>
<protein>
    <submittedName>
        <fullName evidence="8">Klaroid isoform a-related</fullName>
    </submittedName>
</protein>
<gene>
    <name evidence="8" type="ORF">M0811_08171</name>
</gene>
<evidence type="ECO:0000256" key="5">
    <source>
        <dbReference type="SAM" id="Coils"/>
    </source>
</evidence>
<keyword evidence="4 6" id="KW-0472">Membrane</keyword>
<dbReference type="Proteomes" id="UP001149090">
    <property type="component" value="Unassembled WGS sequence"/>
</dbReference>
<sequence length="510" mass="60564">MNKNSSQFNFFKKFQFFIIKIAEFCWFIYFSLFSLLYFISTINFFIQNQLQKNKIKITSIFTFFLIISTIILLIKYEKGDEEENSLTLTQIKKLIVLLNPFIQKKFDTQFSLNQQELSHFLDNLLKDEKISQKINLFISKNQEQNLHTQNLISFISHSNQSLQNLDLQFQDLSKITNFDFDFQNLEQKLSKLKNEIETKNNEFQIEFNKKIDFLTQKIKQMENEMDQIPKNNLAFYQKIFREFLTKNEEELLSIINSQEFQSQITEIQNKNQQTMNSFIDEKTQEYLKTNSIENIIQSIKDLEQKEKILIQDEIQEKIQEIISQPKFSQNIDFALESNGGRIVYEKGFTSKTFTKTSIEKKNIFGKIFQKIVSKFSSKNIHKFPELVIQRSLDIGDCWPFEGKKGNITIKLNQPIKVTSVGLYHIPKNVIPSIHSAPKNFRVYGIHKNDDFSFKLLGEFYYDIEKLQVLQVFQINNENEKFQFLLFEFIDNYGGDYTCLYRISIFGNEFE</sequence>
<evidence type="ECO:0000256" key="3">
    <source>
        <dbReference type="ARBA" id="ARBA00022989"/>
    </source>
</evidence>
<keyword evidence="2 6" id="KW-0812">Transmembrane</keyword>
<dbReference type="AlphaFoldDB" id="A0A9Q0LM27"/>
<dbReference type="GO" id="GO:0005635">
    <property type="term" value="C:nuclear envelope"/>
    <property type="evidence" value="ECO:0007669"/>
    <property type="project" value="TreeGrafter"/>
</dbReference>
<accession>A0A9Q0LM27</accession>
<dbReference type="Pfam" id="PF07738">
    <property type="entry name" value="Sad1_UNC"/>
    <property type="match status" value="1"/>
</dbReference>
<dbReference type="InterPro" id="IPR045119">
    <property type="entry name" value="SUN1-5"/>
</dbReference>
<dbReference type="PANTHER" id="PTHR12911">
    <property type="entry name" value="SAD1/UNC-84-LIKE PROTEIN-RELATED"/>
    <property type="match status" value="1"/>
</dbReference>
<proteinExistence type="predicted"/>
<dbReference type="PANTHER" id="PTHR12911:SF8">
    <property type="entry name" value="KLAROID PROTEIN-RELATED"/>
    <property type="match status" value="1"/>
</dbReference>
<comment type="subcellular location">
    <subcellularLocation>
        <location evidence="1">Membrane</location>
    </subcellularLocation>
</comment>
<dbReference type="EMBL" id="JAPDFW010000071">
    <property type="protein sequence ID" value="KAJ5073898.1"/>
    <property type="molecule type" value="Genomic_DNA"/>
</dbReference>
<dbReference type="OrthoDB" id="342281at2759"/>
<name>A0A9Q0LM27_ANAIG</name>
<evidence type="ECO:0000313" key="8">
    <source>
        <dbReference type="EMBL" id="KAJ5073898.1"/>
    </source>
</evidence>
<organism evidence="8 9">
    <name type="scientific">Anaeramoeba ignava</name>
    <name type="common">Anaerobic marine amoeba</name>
    <dbReference type="NCBI Taxonomy" id="1746090"/>
    <lineage>
        <taxon>Eukaryota</taxon>
        <taxon>Metamonada</taxon>
        <taxon>Anaeramoebidae</taxon>
        <taxon>Anaeramoeba</taxon>
    </lineage>
</organism>
<dbReference type="GO" id="GO:0043495">
    <property type="term" value="F:protein-membrane adaptor activity"/>
    <property type="evidence" value="ECO:0007669"/>
    <property type="project" value="TreeGrafter"/>
</dbReference>
<keyword evidence="5" id="KW-0175">Coiled coil</keyword>
<evidence type="ECO:0000259" key="7">
    <source>
        <dbReference type="PROSITE" id="PS51469"/>
    </source>
</evidence>
<keyword evidence="3 6" id="KW-1133">Transmembrane helix</keyword>
<comment type="caution">
    <text evidence="8">The sequence shown here is derived from an EMBL/GenBank/DDBJ whole genome shotgun (WGS) entry which is preliminary data.</text>
</comment>
<dbReference type="InterPro" id="IPR012919">
    <property type="entry name" value="SUN_dom"/>
</dbReference>
<evidence type="ECO:0000256" key="4">
    <source>
        <dbReference type="ARBA" id="ARBA00023136"/>
    </source>
</evidence>
<feature type="transmembrane region" description="Helical" evidence="6">
    <location>
        <begin position="26"/>
        <end position="46"/>
    </location>
</feature>
<evidence type="ECO:0000256" key="2">
    <source>
        <dbReference type="ARBA" id="ARBA00022692"/>
    </source>
</evidence>